<sequence>MDDLKNNPMANMNNAKYENTFNDLRHCFEGLFKDERLTPEETYYRDELIKLCAEITEQEFKLSKSE</sequence>
<dbReference type="Proteomes" id="UP000321362">
    <property type="component" value="Chromosome"/>
</dbReference>
<name>A0A5B8W4J3_9SPHI</name>
<dbReference type="KEGG" id="mgk:FSB76_23470"/>
<organism evidence="1 2">
    <name type="scientific">Mucilaginibacter ginsenosidivorax</name>
    <dbReference type="NCBI Taxonomy" id="862126"/>
    <lineage>
        <taxon>Bacteria</taxon>
        <taxon>Pseudomonadati</taxon>
        <taxon>Bacteroidota</taxon>
        <taxon>Sphingobacteriia</taxon>
        <taxon>Sphingobacteriales</taxon>
        <taxon>Sphingobacteriaceae</taxon>
        <taxon>Mucilaginibacter</taxon>
    </lineage>
</organism>
<reference evidence="1 2" key="1">
    <citation type="journal article" date="2013" name="J. Microbiol.">
        <title>Mucilaginibacter ginsenosidivorax sp. nov., with ginsenoside converting activity isolated from sediment.</title>
        <authorList>
            <person name="Kim J.K."/>
            <person name="Choi T.E."/>
            <person name="Liu Q.M."/>
            <person name="Park H.Y."/>
            <person name="Yi T.H."/>
            <person name="Yoon M.H."/>
            <person name="Kim S.C."/>
            <person name="Im W.T."/>
        </authorList>
    </citation>
    <scope>NUCLEOTIDE SEQUENCE [LARGE SCALE GENOMIC DNA]</scope>
    <source>
        <strain evidence="1 2">KHI28</strain>
    </source>
</reference>
<accession>A0A5B8W4J3</accession>
<dbReference type="AlphaFoldDB" id="A0A5B8W4J3"/>
<evidence type="ECO:0000313" key="2">
    <source>
        <dbReference type="Proteomes" id="UP000321362"/>
    </source>
</evidence>
<protein>
    <submittedName>
        <fullName evidence="1">Uncharacterized protein</fullName>
    </submittedName>
</protein>
<dbReference type="EMBL" id="CP042437">
    <property type="protein sequence ID" value="QEC78764.1"/>
    <property type="molecule type" value="Genomic_DNA"/>
</dbReference>
<keyword evidence="2" id="KW-1185">Reference proteome</keyword>
<evidence type="ECO:0000313" key="1">
    <source>
        <dbReference type="EMBL" id="QEC78764.1"/>
    </source>
</evidence>
<gene>
    <name evidence="1" type="ORF">FSB76_23470</name>
</gene>
<dbReference type="RefSeq" id="WP_147057715.1">
    <property type="nucleotide sequence ID" value="NZ_CP042437.1"/>
</dbReference>
<proteinExistence type="predicted"/>